<sequence length="189" mass="21337">MNTSYHPGDFRRLSWSSRIVRPLVEVRKKLDKGSQNRELPHEPLDETCRPPWTMGGVGSKALNLCQGHVLRFRSRQSHCRLQSCLPTDDRSSKASVKAMYSASVVDKVTVGCKVAFQLTTDPPRALDFQDLLEKDNLSNLTTNLKIFYDSSEKCIEDKENWAKPRMRKTSVAKLVLVGVESLKLKSGSD</sequence>
<keyword evidence="2" id="KW-1185">Reference proteome</keyword>
<protein>
    <submittedName>
        <fullName evidence="1">Uncharacterized protein</fullName>
    </submittedName>
</protein>
<reference evidence="1" key="1">
    <citation type="journal article" date="2012" name="Nature">
        <title>The tomato genome sequence provides insights into fleshy fruit evolution.</title>
        <authorList>
            <consortium name="Tomato Genome Consortium"/>
        </authorList>
    </citation>
    <scope>NUCLEOTIDE SEQUENCE [LARGE SCALE GENOMIC DNA]</scope>
    <source>
        <strain evidence="1">cv. Heinz 1706</strain>
    </source>
</reference>
<dbReference type="Gramene" id="Solyc06g043032.1.1">
    <property type="protein sequence ID" value="Solyc06g043032.1.1"/>
    <property type="gene ID" value="Solyc06g043032.1"/>
</dbReference>
<proteinExistence type="predicted"/>
<evidence type="ECO:0000313" key="2">
    <source>
        <dbReference type="Proteomes" id="UP000004994"/>
    </source>
</evidence>
<dbReference type="InParanoid" id="A0A3Q7GUT2"/>
<dbReference type="EnsemblPlants" id="Solyc06g043032.1.1">
    <property type="protein sequence ID" value="Solyc06g043032.1.1"/>
    <property type="gene ID" value="Solyc06g043032.1"/>
</dbReference>
<name>A0A3Q7GUT2_SOLLC</name>
<dbReference type="Proteomes" id="UP000004994">
    <property type="component" value="Chromosome 6"/>
</dbReference>
<evidence type="ECO:0000313" key="1">
    <source>
        <dbReference type="EnsemblPlants" id="Solyc06g043032.1.1"/>
    </source>
</evidence>
<accession>A0A3Q7GUT2</accession>
<organism evidence="1">
    <name type="scientific">Solanum lycopersicum</name>
    <name type="common">Tomato</name>
    <name type="synonym">Lycopersicon esculentum</name>
    <dbReference type="NCBI Taxonomy" id="4081"/>
    <lineage>
        <taxon>Eukaryota</taxon>
        <taxon>Viridiplantae</taxon>
        <taxon>Streptophyta</taxon>
        <taxon>Embryophyta</taxon>
        <taxon>Tracheophyta</taxon>
        <taxon>Spermatophyta</taxon>
        <taxon>Magnoliopsida</taxon>
        <taxon>eudicotyledons</taxon>
        <taxon>Gunneridae</taxon>
        <taxon>Pentapetalae</taxon>
        <taxon>asterids</taxon>
        <taxon>lamiids</taxon>
        <taxon>Solanales</taxon>
        <taxon>Solanaceae</taxon>
        <taxon>Solanoideae</taxon>
        <taxon>Solaneae</taxon>
        <taxon>Solanum</taxon>
        <taxon>Solanum subgen. Lycopersicon</taxon>
    </lineage>
</organism>
<reference evidence="1" key="2">
    <citation type="submission" date="2019-01" db="UniProtKB">
        <authorList>
            <consortium name="EnsemblPlants"/>
        </authorList>
    </citation>
    <scope>IDENTIFICATION</scope>
    <source>
        <strain evidence="1">cv. Heinz 1706</strain>
    </source>
</reference>
<dbReference type="AlphaFoldDB" id="A0A3Q7GUT2"/>